<dbReference type="EMBL" id="BMQM01000030">
    <property type="protein sequence ID" value="GGR69314.1"/>
    <property type="molecule type" value="Genomic_DNA"/>
</dbReference>
<reference evidence="4" key="1">
    <citation type="journal article" date="2019" name="Int. J. Syst. Evol. Microbiol.">
        <title>The Global Catalogue of Microorganisms (GCM) 10K type strain sequencing project: providing services to taxonomists for standard genome sequencing and annotation.</title>
        <authorList>
            <consortium name="The Broad Institute Genomics Platform"/>
            <consortium name="The Broad Institute Genome Sequencing Center for Infectious Disease"/>
            <person name="Wu L."/>
            <person name="Ma J."/>
        </authorList>
    </citation>
    <scope>NUCLEOTIDE SEQUENCE [LARGE SCALE GENOMIC DNA]</scope>
    <source>
        <strain evidence="4">JCM 31404</strain>
    </source>
</reference>
<gene>
    <name evidence="3" type="ORF">GCM10008959_34180</name>
</gene>
<feature type="region of interest" description="Disordered" evidence="1">
    <location>
        <begin position="397"/>
        <end position="417"/>
    </location>
</feature>
<keyword evidence="4" id="KW-1185">Reference proteome</keyword>
<dbReference type="Proteomes" id="UP000634308">
    <property type="component" value="Unassembled WGS sequence"/>
</dbReference>
<comment type="caution">
    <text evidence="3">The sequence shown here is derived from an EMBL/GenBank/DDBJ whole genome shotgun (WGS) entry which is preliminary data.</text>
</comment>
<name>A0ABQ2RYP4_9DEIO</name>
<evidence type="ECO:0000256" key="1">
    <source>
        <dbReference type="SAM" id="MobiDB-lite"/>
    </source>
</evidence>
<evidence type="ECO:0000313" key="4">
    <source>
        <dbReference type="Proteomes" id="UP000634308"/>
    </source>
</evidence>
<organism evidence="3 4">
    <name type="scientific">Deinococcus seoulensis</name>
    <dbReference type="NCBI Taxonomy" id="1837379"/>
    <lineage>
        <taxon>Bacteria</taxon>
        <taxon>Thermotogati</taxon>
        <taxon>Deinococcota</taxon>
        <taxon>Deinococci</taxon>
        <taxon>Deinococcales</taxon>
        <taxon>Deinococcaceae</taxon>
        <taxon>Deinococcus</taxon>
    </lineage>
</organism>
<accession>A0ABQ2RYP4</accession>
<dbReference type="PROSITE" id="PS51257">
    <property type="entry name" value="PROKAR_LIPOPROTEIN"/>
    <property type="match status" value="1"/>
</dbReference>
<evidence type="ECO:0000313" key="3">
    <source>
        <dbReference type="EMBL" id="GGR69314.1"/>
    </source>
</evidence>
<dbReference type="RefSeq" id="WP_189066200.1">
    <property type="nucleotide sequence ID" value="NZ_BMQM01000030.1"/>
</dbReference>
<feature type="signal peptide" evidence="2">
    <location>
        <begin position="1"/>
        <end position="20"/>
    </location>
</feature>
<proteinExistence type="predicted"/>
<evidence type="ECO:0000256" key="2">
    <source>
        <dbReference type="SAM" id="SignalP"/>
    </source>
</evidence>
<feature type="chain" id="PRO_5047164932" description="CAP domain-containing protein" evidence="2">
    <location>
        <begin position="21"/>
        <end position="417"/>
    </location>
</feature>
<protein>
    <recommendedName>
        <fullName evidence="5">CAP domain-containing protein</fullName>
    </recommendedName>
</protein>
<keyword evidence="2" id="KW-0732">Signal</keyword>
<evidence type="ECO:0008006" key="5">
    <source>
        <dbReference type="Google" id="ProtNLM"/>
    </source>
</evidence>
<sequence>MIKRPLLLTLLLLTACQQLSGPPTPDFDVQAPAPIRVWPGADSTVTLRLARTGGHVAPITLTVQSPLPGLSASVTSAGEQVEVHLQARGDLPLQGYVPVALTVSDGTLTRNVRLPVEVGDVIDREQRRLNDLRRSAHLPGVPFDVPGSMNCWLHGRYAVHNNARGHTEDLSLPHATPEGRACAEQSNVMWYAPTLDELRRNTDLVDVLIGAPFHAMGMLDRDLRGSAVGLYVHTTPLPGGYFPAGGAVTVSDRPGNSAQTVQYPGDGAVTDLLSYGGGEWPDPLTPCAGFIGTTGLPLFVMTIPDTETTATLPSVQVDGKAVPACAYGSAQYVNTTDPPGNYTGGPVSAQEIGRRILKGQGAVIVIPRTPLPAGSTVQAAVTVNGQLHAWSFTTAQQGSLRPQHLHRERRLDGAEQE</sequence>